<dbReference type="InterPro" id="IPR036875">
    <property type="entry name" value="Znf_CCHC_sf"/>
</dbReference>
<sequence length="399" mass="45079">MHALLDTGASHSFISMHVATRLNACFQSDPTPLVTIGNTAKIKPVGICTLSFQFMNKEFTWRFLVMKELPFNIIFGSDFIIHSKLVLDIANGKFYVADRPHKRISFSNSDVLCALQGLTLEQKSQLDNLIAEFPQVFSDTIGTTDLVECELQMEGPPIAQRPFKQSPTKQAMIKEHVDKILSQPTAMPIVATDEHDSENESVSPELLEDMILLQMENISSFCKNVLAKYGVPIIAYKQLPGEHIQEFALRIHNSMCEVRGVKEIPDEQLFPKVFQGLHPSMKKLLPLPEPRTLGQIFYWYDDIISTVPPTDVFWCTAFPEQPREPEPSPKVAEEVISPTNNGVCYKCGSTGHFAYQCESARNRLVQPKRKNRRRRKAVKRLNTGFEGGLCKVVPSIRKM</sequence>
<evidence type="ECO:0000259" key="2">
    <source>
        <dbReference type="PROSITE" id="PS50158"/>
    </source>
</evidence>
<reference evidence="3 4" key="1">
    <citation type="submission" date="2024-08" db="EMBL/GenBank/DDBJ databases">
        <authorList>
            <person name="Cucini C."/>
            <person name="Frati F."/>
        </authorList>
    </citation>
    <scope>NUCLEOTIDE SEQUENCE [LARGE SCALE GENOMIC DNA]</scope>
</reference>
<dbReference type="Proteomes" id="UP001642540">
    <property type="component" value="Unassembled WGS sequence"/>
</dbReference>
<dbReference type="Pfam" id="PF08284">
    <property type="entry name" value="RVP_2"/>
    <property type="match status" value="1"/>
</dbReference>
<evidence type="ECO:0000313" key="3">
    <source>
        <dbReference type="EMBL" id="CAL8107960.1"/>
    </source>
</evidence>
<dbReference type="PROSITE" id="PS50158">
    <property type="entry name" value="ZF_CCHC"/>
    <property type="match status" value="1"/>
</dbReference>
<dbReference type="Gene3D" id="4.10.60.10">
    <property type="entry name" value="Zinc finger, CCHC-type"/>
    <property type="match status" value="1"/>
</dbReference>
<dbReference type="SMART" id="SM00343">
    <property type="entry name" value="ZnF_C2HC"/>
    <property type="match status" value="1"/>
</dbReference>
<feature type="domain" description="CCHC-type" evidence="2">
    <location>
        <begin position="344"/>
        <end position="359"/>
    </location>
</feature>
<keyword evidence="1" id="KW-0862">Zinc</keyword>
<dbReference type="SUPFAM" id="SSF50630">
    <property type="entry name" value="Acid proteases"/>
    <property type="match status" value="1"/>
</dbReference>
<name>A0ABP1QMJ5_9HEXA</name>
<dbReference type="EMBL" id="CAXLJM020000039">
    <property type="protein sequence ID" value="CAL8107960.1"/>
    <property type="molecule type" value="Genomic_DNA"/>
</dbReference>
<evidence type="ECO:0000313" key="4">
    <source>
        <dbReference type="Proteomes" id="UP001642540"/>
    </source>
</evidence>
<evidence type="ECO:0000256" key="1">
    <source>
        <dbReference type="PROSITE-ProRule" id="PRU00047"/>
    </source>
</evidence>
<gene>
    <name evidence="3" type="ORF">ODALV1_LOCUS12828</name>
</gene>
<keyword evidence="4" id="KW-1185">Reference proteome</keyword>
<dbReference type="InterPro" id="IPR001878">
    <property type="entry name" value="Znf_CCHC"/>
</dbReference>
<dbReference type="CDD" id="cd00303">
    <property type="entry name" value="retropepsin_like"/>
    <property type="match status" value="1"/>
</dbReference>
<keyword evidence="1" id="KW-0863">Zinc-finger</keyword>
<dbReference type="InterPro" id="IPR021109">
    <property type="entry name" value="Peptidase_aspartic_dom_sf"/>
</dbReference>
<dbReference type="Gene3D" id="2.40.70.10">
    <property type="entry name" value="Acid Proteases"/>
    <property type="match status" value="1"/>
</dbReference>
<dbReference type="InterPro" id="IPR001969">
    <property type="entry name" value="Aspartic_peptidase_AS"/>
</dbReference>
<proteinExistence type="predicted"/>
<comment type="caution">
    <text evidence="3">The sequence shown here is derived from an EMBL/GenBank/DDBJ whole genome shotgun (WGS) entry which is preliminary data.</text>
</comment>
<accession>A0ABP1QMJ5</accession>
<protein>
    <recommendedName>
        <fullName evidence="2">CCHC-type domain-containing protein</fullName>
    </recommendedName>
</protein>
<organism evidence="3 4">
    <name type="scientific">Orchesella dallaii</name>
    <dbReference type="NCBI Taxonomy" id="48710"/>
    <lineage>
        <taxon>Eukaryota</taxon>
        <taxon>Metazoa</taxon>
        <taxon>Ecdysozoa</taxon>
        <taxon>Arthropoda</taxon>
        <taxon>Hexapoda</taxon>
        <taxon>Collembola</taxon>
        <taxon>Entomobryomorpha</taxon>
        <taxon>Entomobryoidea</taxon>
        <taxon>Orchesellidae</taxon>
        <taxon>Orchesellinae</taxon>
        <taxon>Orchesella</taxon>
    </lineage>
</organism>
<dbReference type="PROSITE" id="PS00141">
    <property type="entry name" value="ASP_PROTEASE"/>
    <property type="match status" value="1"/>
</dbReference>
<keyword evidence="1" id="KW-0479">Metal-binding</keyword>
<dbReference type="SUPFAM" id="SSF57756">
    <property type="entry name" value="Retrovirus zinc finger-like domains"/>
    <property type="match status" value="1"/>
</dbReference>
<dbReference type="Pfam" id="PF00098">
    <property type="entry name" value="zf-CCHC"/>
    <property type="match status" value="1"/>
</dbReference>